<name>A0ABT5KLT8_9BURK</name>
<evidence type="ECO:0000313" key="3">
    <source>
        <dbReference type="Proteomes" id="UP001219862"/>
    </source>
</evidence>
<dbReference type="Pfam" id="PF01575">
    <property type="entry name" value="MaoC_dehydratas"/>
    <property type="match status" value="1"/>
</dbReference>
<dbReference type="InterPro" id="IPR029069">
    <property type="entry name" value="HotDog_dom_sf"/>
</dbReference>
<dbReference type="InterPro" id="IPR002539">
    <property type="entry name" value="MaoC-like_dom"/>
</dbReference>
<dbReference type="Proteomes" id="UP001219862">
    <property type="component" value="Unassembled WGS sequence"/>
</dbReference>
<dbReference type="InterPro" id="IPR039375">
    <property type="entry name" value="NodN-like"/>
</dbReference>
<dbReference type="PANTHER" id="PTHR42993:SF1">
    <property type="entry name" value="MAOC-LIKE DEHYDRATASE DOMAIN-CONTAINING PROTEIN"/>
    <property type="match status" value="1"/>
</dbReference>
<dbReference type="RefSeq" id="WP_273594905.1">
    <property type="nucleotide sequence ID" value="NZ_JAQQXS010000001.1"/>
</dbReference>
<dbReference type="Gene3D" id="3.10.129.10">
    <property type="entry name" value="Hotdog Thioesterase"/>
    <property type="match status" value="1"/>
</dbReference>
<gene>
    <name evidence="2" type="ORF">PRZ01_01130</name>
</gene>
<reference evidence="2 3" key="1">
    <citation type="submission" date="2022-10" db="EMBL/GenBank/DDBJ databases">
        <title>paucibacter sp. hw8 Genome sequencing.</title>
        <authorList>
            <person name="Park S."/>
        </authorList>
    </citation>
    <scope>NUCLEOTIDE SEQUENCE [LARGE SCALE GENOMIC DNA]</scope>
    <source>
        <strain evidence="3">hw8</strain>
    </source>
</reference>
<dbReference type="CDD" id="cd03450">
    <property type="entry name" value="NodN"/>
    <property type="match status" value="1"/>
</dbReference>
<accession>A0ABT5KLT8</accession>
<dbReference type="PANTHER" id="PTHR42993">
    <property type="entry name" value="MAOC-LIKE DEHYDRATASE DOMAIN-CONTAINING PROTEIN"/>
    <property type="match status" value="1"/>
</dbReference>
<sequence length="157" mass="17034">MPTHSHPSTIAPSALLSRVNTELGVSSWITLDQPRINAFADCSGDTQWIHIDVPRAQRESPFGGTIAHGYLTLSLLAPTTFEVLNGLVSLKQAVNYGLEKVRFLAPVRAGQRVRNRITLVSVLDKGDGRYLTTSENTIEIEGQDKPALIATSLALLS</sequence>
<proteinExistence type="predicted"/>
<feature type="domain" description="MaoC-like" evidence="1">
    <location>
        <begin position="19"/>
        <end position="128"/>
    </location>
</feature>
<keyword evidence="3" id="KW-1185">Reference proteome</keyword>
<organism evidence="2 3">
    <name type="scientific">Roseateles koreensis</name>
    <dbReference type="NCBI Taxonomy" id="2987526"/>
    <lineage>
        <taxon>Bacteria</taxon>
        <taxon>Pseudomonadati</taxon>
        <taxon>Pseudomonadota</taxon>
        <taxon>Betaproteobacteria</taxon>
        <taxon>Burkholderiales</taxon>
        <taxon>Sphaerotilaceae</taxon>
        <taxon>Roseateles</taxon>
    </lineage>
</organism>
<evidence type="ECO:0000259" key="1">
    <source>
        <dbReference type="Pfam" id="PF01575"/>
    </source>
</evidence>
<dbReference type="EMBL" id="JAQQXS010000001">
    <property type="protein sequence ID" value="MDC8783792.1"/>
    <property type="molecule type" value="Genomic_DNA"/>
</dbReference>
<protein>
    <submittedName>
        <fullName evidence="2">MaoC family dehydratase</fullName>
    </submittedName>
</protein>
<dbReference type="SUPFAM" id="SSF54637">
    <property type="entry name" value="Thioesterase/thiol ester dehydrase-isomerase"/>
    <property type="match status" value="1"/>
</dbReference>
<evidence type="ECO:0000313" key="2">
    <source>
        <dbReference type="EMBL" id="MDC8783792.1"/>
    </source>
</evidence>
<comment type="caution">
    <text evidence="2">The sequence shown here is derived from an EMBL/GenBank/DDBJ whole genome shotgun (WGS) entry which is preliminary data.</text>
</comment>